<dbReference type="FunFam" id="1.10.10.410:FF:000001">
    <property type="entry name" value="Aspartyl/glutamyl-tRNA(Asn/Gln) amidotransferase subunit B"/>
    <property type="match status" value="1"/>
</dbReference>
<keyword evidence="2" id="KW-0436">Ligase</keyword>
<dbReference type="SUPFAM" id="SSF89095">
    <property type="entry name" value="GatB/YqeY motif"/>
    <property type="match status" value="1"/>
</dbReference>
<reference evidence="9" key="1">
    <citation type="submission" date="2020-07" db="EMBL/GenBank/DDBJ databases">
        <title>Huge and variable diversity of episymbiotic CPR bacteria and DPANN archaea in groundwater ecosystems.</title>
        <authorList>
            <person name="He C.Y."/>
            <person name="Keren R."/>
            <person name="Whittaker M."/>
            <person name="Farag I.F."/>
            <person name="Doudna J."/>
            <person name="Cate J.H.D."/>
            <person name="Banfield J.F."/>
        </authorList>
    </citation>
    <scope>NUCLEOTIDE SEQUENCE</scope>
    <source>
        <strain evidence="9">NC_groundwater_973_Pr1_S-0.2um_54_13</strain>
    </source>
</reference>
<evidence type="ECO:0000256" key="1">
    <source>
        <dbReference type="ARBA" id="ARBA00011123"/>
    </source>
</evidence>
<evidence type="ECO:0000256" key="4">
    <source>
        <dbReference type="ARBA" id="ARBA00022840"/>
    </source>
</evidence>
<dbReference type="Pfam" id="PF02637">
    <property type="entry name" value="GatB_Yqey"/>
    <property type="match status" value="1"/>
</dbReference>
<organism evidence="9 10">
    <name type="scientific">Candidatus Sungiibacteriota bacterium</name>
    <dbReference type="NCBI Taxonomy" id="2750080"/>
    <lineage>
        <taxon>Bacteria</taxon>
        <taxon>Candidatus Sungiibacteriota</taxon>
    </lineage>
</organism>
<keyword evidence="3" id="KW-0547">Nucleotide-binding</keyword>
<proteinExistence type="predicted"/>
<evidence type="ECO:0000313" key="10">
    <source>
        <dbReference type="Proteomes" id="UP000753196"/>
    </source>
</evidence>
<dbReference type="InterPro" id="IPR018027">
    <property type="entry name" value="Asn/Gln_amidotransferase"/>
</dbReference>
<keyword evidence="5" id="KW-0648">Protein biosynthesis</keyword>
<evidence type="ECO:0000259" key="8">
    <source>
        <dbReference type="Pfam" id="PF02637"/>
    </source>
</evidence>
<dbReference type="InterPro" id="IPR023168">
    <property type="entry name" value="GatB_Yqey_C_2"/>
</dbReference>
<dbReference type="GO" id="GO:0006412">
    <property type="term" value="P:translation"/>
    <property type="evidence" value="ECO:0007669"/>
    <property type="project" value="UniProtKB-KW"/>
</dbReference>
<evidence type="ECO:0000256" key="5">
    <source>
        <dbReference type="ARBA" id="ARBA00022917"/>
    </source>
</evidence>
<protein>
    <recommendedName>
        <fullName evidence="8">Asn/Gln amidotransferase domain-containing protein</fullName>
    </recommendedName>
</protein>
<dbReference type="EMBL" id="JACQCR010000005">
    <property type="protein sequence ID" value="MBI3630760.1"/>
    <property type="molecule type" value="Genomic_DNA"/>
</dbReference>
<evidence type="ECO:0000256" key="6">
    <source>
        <dbReference type="ARBA" id="ARBA00047380"/>
    </source>
</evidence>
<evidence type="ECO:0000256" key="2">
    <source>
        <dbReference type="ARBA" id="ARBA00022598"/>
    </source>
</evidence>
<dbReference type="InterPro" id="IPR003789">
    <property type="entry name" value="Asn/Gln_tRNA_amidoTrase-B-like"/>
</dbReference>
<comment type="subunit">
    <text evidence="1">Heterotrimer of A, B and C subunits.</text>
</comment>
<comment type="caution">
    <text evidence="9">The sequence shown here is derived from an EMBL/GenBank/DDBJ whole genome shotgun (WGS) entry which is preliminary data.</text>
</comment>
<accession>A0A932R1J0</accession>
<dbReference type="GO" id="GO:0005524">
    <property type="term" value="F:ATP binding"/>
    <property type="evidence" value="ECO:0007669"/>
    <property type="project" value="UniProtKB-KW"/>
</dbReference>
<feature type="domain" description="Asn/Gln amidotransferase" evidence="8">
    <location>
        <begin position="12"/>
        <end position="56"/>
    </location>
</feature>
<evidence type="ECO:0000256" key="3">
    <source>
        <dbReference type="ARBA" id="ARBA00022741"/>
    </source>
</evidence>
<evidence type="ECO:0000256" key="7">
    <source>
        <dbReference type="ARBA" id="ARBA00047913"/>
    </source>
</evidence>
<dbReference type="AlphaFoldDB" id="A0A932R1J0"/>
<dbReference type="GO" id="GO:0016884">
    <property type="term" value="F:carbon-nitrogen ligase activity, with glutamine as amido-N-donor"/>
    <property type="evidence" value="ECO:0007669"/>
    <property type="project" value="InterPro"/>
</dbReference>
<comment type="catalytic activity">
    <reaction evidence="7">
        <text>L-glutamyl-tRNA(Gln) + L-glutamine + ATP + H2O = L-glutaminyl-tRNA(Gln) + L-glutamate + ADP + phosphate + H(+)</text>
        <dbReference type="Rhea" id="RHEA:17521"/>
        <dbReference type="Rhea" id="RHEA-COMP:9681"/>
        <dbReference type="Rhea" id="RHEA-COMP:9684"/>
        <dbReference type="ChEBI" id="CHEBI:15377"/>
        <dbReference type="ChEBI" id="CHEBI:15378"/>
        <dbReference type="ChEBI" id="CHEBI:29985"/>
        <dbReference type="ChEBI" id="CHEBI:30616"/>
        <dbReference type="ChEBI" id="CHEBI:43474"/>
        <dbReference type="ChEBI" id="CHEBI:58359"/>
        <dbReference type="ChEBI" id="CHEBI:78520"/>
        <dbReference type="ChEBI" id="CHEBI:78521"/>
        <dbReference type="ChEBI" id="CHEBI:456216"/>
    </reaction>
</comment>
<name>A0A932R1J0_9BACT</name>
<dbReference type="Proteomes" id="UP000753196">
    <property type="component" value="Unassembled WGS sequence"/>
</dbReference>
<comment type="catalytic activity">
    <reaction evidence="6">
        <text>L-aspartyl-tRNA(Asn) + L-glutamine + ATP + H2O = L-asparaginyl-tRNA(Asn) + L-glutamate + ADP + phosphate + 2 H(+)</text>
        <dbReference type="Rhea" id="RHEA:14513"/>
        <dbReference type="Rhea" id="RHEA-COMP:9674"/>
        <dbReference type="Rhea" id="RHEA-COMP:9677"/>
        <dbReference type="ChEBI" id="CHEBI:15377"/>
        <dbReference type="ChEBI" id="CHEBI:15378"/>
        <dbReference type="ChEBI" id="CHEBI:29985"/>
        <dbReference type="ChEBI" id="CHEBI:30616"/>
        <dbReference type="ChEBI" id="CHEBI:43474"/>
        <dbReference type="ChEBI" id="CHEBI:58359"/>
        <dbReference type="ChEBI" id="CHEBI:78515"/>
        <dbReference type="ChEBI" id="CHEBI:78516"/>
        <dbReference type="ChEBI" id="CHEBI:456216"/>
    </reaction>
</comment>
<keyword evidence="4" id="KW-0067">ATP-binding</keyword>
<evidence type="ECO:0000313" key="9">
    <source>
        <dbReference type="EMBL" id="MBI3630760.1"/>
    </source>
</evidence>
<sequence length="57" mass="6414">MNSKQRACKNCKNPFTVEDYQKGKAASLQFLVGQVMKESRGKANPKLAHEIIRHLLG</sequence>
<dbReference type="Gene3D" id="1.10.10.410">
    <property type="match status" value="1"/>
</dbReference>
<gene>
    <name evidence="9" type="ORF">HY221_00250</name>
</gene>